<evidence type="ECO:0000256" key="4">
    <source>
        <dbReference type="ARBA" id="ARBA00022525"/>
    </source>
</evidence>
<sequence length="49" mass="5438">MIRSGYDQTLAIPACHLQYLYQGMDPSATGDSNSLPWRLGLLARTDSPR</sequence>
<protein>
    <recommendedName>
        <fullName evidence="3">non-reducing end alpha-L-arabinofuranosidase</fullName>
        <ecNumber evidence="3">3.2.1.55</ecNumber>
    </recommendedName>
</protein>
<dbReference type="RefSeq" id="WP_270085828.1">
    <property type="nucleotide sequence ID" value="NZ_CP115300.1"/>
</dbReference>
<keyword evidence="6" id="KW-0378">Hydrolase</keyword>
<dbReference type="PANTHER" id="PTHR40631">
    <property type="entry name" value="ALPHA-L-ARABINOFURANOSIDASE AXHA-2-RELATED"/>
    <property type="match status" value="1"/>
</dbReference>
<dbReference type="EMBL" id="CP115300">
    <property type="protein sequence ID" value="WBO68596.1"/>
    <property type="molecule type" value="Genomic_DNA"/>
</dbReference>
<keyword evidence="4" id="KW-0964">Secreted</keyword>
<dbReference type="InterPro" id="IPR005193">
    <property type="entry name" value="GH62_arabinosidase"/>
</dbReference>
<evidence type="ECO:0000256" key="2">
    <source>
        <dbReference type="ARBA" id="ARBA00004613"/>
    </source>
</evidence>
<dbReference type="EC" id="3.2.1.55" evidence="3"/>
<dbReference type="Gene3D" id="2.115.10.20">
    <property type="entry name" value="Glycosyl hydrolase domain, family 43"/>
    <property type="match status" value="1"/>
</dbReference>
<evidence type="ECO:0000256" key="3">
    <source>
        <dbReference type="ARBA" id="ARBA00012670"/>
    </source>
</evidence>
<evidence type="ECO:0000313" key="9">
    <source>
        <dbReference type="Proteomes" id="UP001212326"/>
    </source>
</evidence>
<keyword evidence="7" id="KW-0326">Glycosidase</keyword>
<evidence type="ECO:0000256" key="6">
    <source>
        <dbReference type="ARBA" id="ARBA00022801"/>
    </source>
</evidence>
<proteinExistence type="predicted"/>
<comment type="subcellular location">
    <subcellularLocation>
        <location evidence="2">Secreted</location>
    </subcellularLocation>
</comment>
<keyword evidence="5" id="KW-0732">Signal</keyword>
<reference evidence="8 9" key="1">
    <citation type="submission" date="2022-12" db="EMBL/GenBank/DDBJ databases">
        <authorList>
            <person name="Mo P."/>
        </authorList>
    </citation>
    <scope>NUCLEOTIDE SEQUENCE [LARGE SCALE GENOMIC DNA]</scope>
    <source>
        <strain evidence="8 9">HUAS 2-6</strain>
    </source>
</reference>
<evidence type="ECO:0000256" key="7">
    <source>
        <dbReference type="ARBA" id="ARBA00023295"/>
    </source>
</evidence>
<dbReference type="PANTHER" id="PTHR40631:SF2">
    <property type="entry name" value="ALPHA-L-ARABINOFURANOSIDASE"/>
    <property type="match status" value="1"/>
</dbReference>
<organism evidence="8 9">
    <name type="scientific">Streptomyces camelliae</name>
    <dbReference type="NCBI Taxonomy" id="3004093"/>
    <lineage>
        <taxon>Bacteria</taxon>
        <taxon>Bacillati</taxon>
        <taxon>Actinomycetota</taxon>
        <taxon>Actinomycetes</taxon>
        <taxon>Kitasatosporales</taxon>
        <taxon>Streptomycetaceae</taxon>
        <taxon>Streptomyces</taxon>
    </lineage>
</organism>
<evidence type="ECO:0000313" key="8">
    <source>
        <dbReference type="EMBL" id="WBO68596.1"/>
    </source>
</evidence>
<comment type="catalytic activity">
    <reaction evidence="1">
        <text>Hydrolysis of terminal non-reducing alpha-L-arabinofuranoside residues in alpha-L-arabinosides.</text>
        <dbReference type="EC" id="3.2.1.55"/>
    </reaction>
</comment>
<name>A0ABY7PDC8_9ACTN</name>
<evidence type="ECO:0000256" key="1">
    <source>
        <dbReference type="ARBA" id="ARBA00001462"/>
    </source>
</evidence>
<evidence type="ECO:0000256" key="5">
    <source>
        <dbReference type="ARBA" id="ARBA00022729"/>
    </source>
</evidence>
<gene>
    <name evidence="8" type="ORF">O1G22_40205</name>
</gene>
<dbReference type="Proteomes" id="UP001212326">
    <property type="component" value="Chromosome"/>
</dbReference>
<keyword evidence="9" id="KW-1185">Reference proteome</keyword>
<accession>A0ABY7PDC8</accession>
<dbReference type="InterPro" id="IPR023296">
    <property type="entry name" value="Glyco_hydro_beta-prop_sf"/>
</dbReference>